<name>A0ABS4CKG6_9ENTE</name>
<organism evidence="2 3">
    <name type="scientific">Enterococcus larvae</name>
    <dbReference type="NCBI Taxonomy" id="2794352"/>
    <lineage>
        <taxon>Bacteria</taxon>
        <taxon>Bacillati</taxon>
        <taxon>Bacillota</taxon>
        <taxon>Bacilli</taxon>
        <taxon>Lactobacillales</taxon>
        <taxon>Enterococcaceae</taxon>
        <taxon>Enterococcus</taxon>
    </lineage>
</organism>
<dbReference type="InterPro" id="IPR010982">
    <property type="entry name" value="Lambda_DNA-bd_dom_sf"/>
</dbReference>
<evidence type="ECO:0000259" key="1">
    <source>
        <dbReference type="PROSITE" id="PS50943"/>
    </source>
</evidence>
<feature type="domain" description="HTH cro/C1-type" evidence="1">
    <location>
        <begin position="6"/>
        <end position="66"/>
    </location>
</feature>
<dbReference type="EMBL" id="JAEDXU010000006">
    <property type="protein sequence ID" value="MBP1047100.1"/>
    <property type="molecule type" value="Genomic_DNA"/>
</dbReference>
<evidence type="ECO:0000313" key="3">
    <source>
        <dbReference type="Proteomes" id="UP000673375"/>
    </source>
</evidence>
<sequence length="86" mass="9798">MIQLSLRAVRVNRSLTLNEVVSILNDGYNVSVTRQKLSEYELDSTDVPINLAKALCSIYQVSENYIFFGSLSTLSYTYRKDQRTAI</sequence>
<comment type="caution">
    <text evidence="2">The sequence shown here is derived from an EMBL/GenBank/DDBJ whole genome shotgun (WGS) entry which is preliminary data.</text>
</comment>
<dbReference type="InterPro" id="IPR001387">
    <property type="entry name" value="Cro/C1-type_HTH"/>
</dbReference>
<reference evidence="2 3" key="1">
    <citation type="submission" date="2020-12" db="EMBL/GenBank/DDBJ databases">
        <title>Vagococcus allomyrinae sp. nov. and Enterococcus lavae sp. nov., isolated from the larvae of Allomyrina dichotoma.</title>
        <authorList>
            <person name="Lee S.D."/>
        </authorList>
    </citation>
    <scope>NUCLEOTIDE SEQUENCE [LARGE SCALE GENOMIC DNA]</scope>
    <source>
        <strain evidence="2 3">BWM-S5</strain>
    </source>
</reference>
<proteinExistence type="predicted"/>
<dbReference type="SUPFAM" id="SSF47413">
    <property type="entry name" value="lambda repressor-like DNA-binding domains"/>
    <property type="match status" value="1"/>
</dbReference>
<dbReference type="Gene3D" id="1.10.260.40">
    <property type="entry name" value="lambda repressor-like DNA-binding domains"/>
    <property type="match status" value="1"/>
</dbReference>
<gene>
    <name evidence="2" type="ORF">I6N96_12535</name>
</gene>
<protein>
    <submittedName>
        <fullName evidence="2">Helix-turn-helix transcriptional regulator</fullName>
    </submittedName>
</protein>
<dbReference type="Proteomes" id="UP000673375">
    <property type="component" value="Unassembled WGS sequence"/>
</dbReference>
<accession>A0ABS4CKG6</accession>
<keyword evidence="3" id="KW-1185">Reference proteome</keyword>
<evidence type="ECO:0000313" key="2">
    <source>
        <dbReference type="EMBL" id="MBP1047100.1"/>
    </source>
</evidence>
<dbReference type="PROSITE" id="PS50943">
    <property type="entry name" value="HTH_CROC1"/>
    <property type="match status" value="1"/>
</dbReference>